<dbReference type="GO" id="GO:0043709">
    <property type="term" value="P:cell adhesion involved in single-species biofilm formation"/>
    <property type="evidence" value="ECO:0007669"/>
    <property type="project" value="TreeGrafter"/>
</dbReference>
<dbReference type="Gene3D" id="3.30.70.270">
    <property type="match status" value="1"/>
</dbReference>
<dbReference type="GO" id="GO:0005886">
    <property type="term" value="C:plasma membrane"/>
    <property type="evidence" value="ECO:0007669"/>
    <property type="project" value="TreeGrafter"/>
</dbReference>
<dbReference type="CDD" id="cd01949">
    <property type="entry name" value="GGDEF"/>
    <property type="match status" value="1"/>
</dbReference>
<keyword evidence="2" id="KW-0175">Coiled coil</keyword>
<evidence type="ECO:0000259" key="4">
    <source>
        <dbReference type="PROSITE" id="PS50887"/>
    </source>
</evidence>
<protein>
    <submittedName>
        <fullName evidence="5">Two-component response receiver and regulator protein</fullName>
    </submittedName>
</protein>
<dbReference type="NCBIfam" id="TIGR00254">
    <property type="entry name" value="GGDEF"/>
    <property type="match status" value="1"/>
</dbReference>
<feature type="modified residue" description="4-aspartylphosphate" evidence="1">
    <location>
        <position position="57"/>
    </location>
</feature>
<evidence type="ECO:0000256" key="2">
    <source>
        <dbReference type="SAM" id="Coils"/>
    </source>
</evidence>
<keyword evidence="1" id="KW-0597">Phosphoprotein</keyword>
<dbReference type="InterPro" id="IPR001789">
    <property type="entry name" value="Sig_transdc_resp-reg_receiver"/>
</dbReference>
<proteinExistence type="predicted"/>
<feature type="domain" description="Response regulatory" evidence="3">
    <location>
        <begin position="224"/>
        <end position="340"/>
    </location>
</feature>
<reference evidence="5" key="1">
    <citation type="journal article" date="2015" name="PeerJ">
        <title>First genomic representation of candidate bacterial phylum KSB3 points to enhanced environmental sensing as a trigger of wastewater bulking.</title>
        <authorList>
            <person name="Sekiguchi Y."/>
            <person name="Ohashi A."/>
            <person name="Parks D.H."/>
            <person name="Yamauchi T."/>
            <person name="Tyson G.W."/>
            <person name="Hugenholtz P."/>
        </authorList>
    </citation>
    <scope>NUCLEOTIDE SEQUENCE [LARGE SCALE GENOMIC DNA]</scope>
</reference>
<dbReference type="HOGENOM" id="CLU_000445_11_28_0"/>
<evidence type="ECO:0000313" key="6">
    <source>
        <dbReference type="Proteomes" id="UP000030700"/>
    </source>
</evidence>
<dbReference type="AlphaFoldDB" id="A0A081BNQ7"/>
<dbReference type="GO" id="GO:0052621">
    <property type="term" value="F:diguanylate cyclase activity"/>
    <property type="evidence" value="ECO:0007669"/>
    <property type="project" value="TreeGrafter"/>
</dbReference>
<feature type="domain" description="GGDEF" evidence="4">
    <location>
        <begin position="563"/>
        <end position="696"/>
    </location>
</feature>
<feature type="domain" description="Response regulatory" evidence="3">
    <location>
        <begin position="8"/>
        <end position="124"/>
    </location>
</feature>
<dbReference type="InterPro" id="IPR011006">
    <property type="entry name" value="CheY-like_superfamily"/>
</dbReference>
<dbReference type="InterPro" id="IPR050469">
    <property type="entry name" value="Diguanylate_Cyclase"/>
</dbReference>
<dbReference type="CDD" id="cd19920">
    <property type="entry name" value="REC_PA4781-like"/>
    <property type="match status" value="1"/>
</dbReference>
<dbReference type="PANTHER" id="PTHR45138:SF9">
    <property type="entry name" value="DIGUANYLATE CYCLASE DGCM-RELATED"/>
    <property type="match status" value="1"/>
</dbReference>
<dbReference type="PANTHER" id="PTHR45138">
    <property type="entry name" value="REGULATORY COMPONENTS OF SENSORY TRANSDUCTION SYSTEM"/>
    <property type="match status" value="1"/>
</dbReference>
<keyword evidence="6" id="KW-1185">Reference proteome</keyword>
<dbReference type="Pfam" id="PF00990">
    <property type="entry name" value="GGDEF"/>
    <property type="match status" value="1"/>
</dbReference>
<evidence type="ECO:0000259" key="3">
    <source>
        <dbReference type="PROSITE" id="PS50110"/>
    </source>
</evidence>
<dbReference type="InterPro" id="IPR043128">
    <property type="entry name" value="Rev_trsase/Diguanyl_cyclase"/>
</dbReference>
<gene>
    <name evidence="5" type="ORF">U14_03270</name>
</gene>
<dbReference type="Proteomes" id="UP000030700">
    <property type="component" value="Unassembled WGS sequence"/>
</dbReference>
<sequence>MIRFDAYNILVVDDTPENLELLTQILAMQGYHVRPAINGQVALHTIQATPPDLILLDIIMPGIDGFEICRQVKANPDTHDIPVIFISALDDAENKIKAFEVGGVDYISKPFYPEEVNARVATHLALREMYRELQEKTAQMQEALDNVKTLSGLLPICASCKKIRDDHGYWTQLEKYIERHSDALFSHGLCPDCLRKFYAEIREVHAGNNALAAPLPPKEGAGWDILVVDDVPESLLALTRILEHHGYHIRPAINGQVALKAAHASPPALILLDILLPDMDGYYVCQELKKDESTRDVPIIFISALDETIDKVKAFQTGGVDYITKPFFPEEVVSRVEVHLNIATMKKRLQIQNTQLQQEVYERKHLSEILQQQNHDLAAFSRMCTLLQKSLTEEDSYHILAEVCGLLFPGSSGEVFIADSNQNRLRPALSWGNNGLRHQSLEIEAFTRHYNQQLTTPRRSHPPYFIEQEKLCLLLCSGDKLLAVLMIMLETPASEEEWRQIILAKEMIITSLIEHYTLALLNLRLRETLKHEAIHDPLTGLYNRRHMEVTLEREAYLAERHKHSMAILMTDIDHFKRFNDTYGHDAGDVVLKEFACLLQHFFRREDIVCRYGGEEFLLILPETSLDIATKRAEHLLQRVREWHVSYRNQQFSITTSVGVAAFPQNSIHIQEVIAAADAALYHAKRNGRDQVVCYEKTE</sequence>
<dbReference type="PROSITE" id="PS50110">
    <property type="entry name" value="RESPONSE_REGULATORY"/>
    <property type="match status" value="2"/>
</dbReference>
<dbReference type="SMART" id="SM00267">
    <property type="entry name" value="GGDEF"/>
    <property type="match status" value="1"/>
</dbReference>
<dbReference type="Pfam" id="PF00072">
    <property type="entry name" value="Response_reg"/>
    <property type="match status" value="2"/>
</dbReference>
<evidence type="ECO:0000313" key="5">
    <source>
        <dbReference type="EMBL" id="GAK52023.1"/>
    </source>
</evidence>
<dbReference type="InterPro" id="IPR000160">
    <property type="entry name" value="GGDEF_dom"/>
</dbReference>
<dbReference type="SUPFAM" id="SSF52172">
    <property type="entry name" value="CheY-like"/>
    <property type="match status" value="2"/>
</dbReference>
<dbReference type="SMART" id="SM00448">
    <property type="entry name" value="REC"/>
    <property type="match status" value="2"/>
</dbReference>
<dbReference type="Gene3D" id="3.40.50.2300">
    <property type="match status" value="2"/>
</dbReference>
<dbReference type="PROSITE" id="PS50887">
    <property type="entry name" value="GGDEF"/>
    <property type="match status" value="1"/>
</dbReference>
<dbReference type="GO" id="GO:0000160">
    <property type="term" value="P:phosphorelay signal transduction system"/>
    <property type="evidence" value="ECO:0007669"/>
    <property type="project" value="InterPro"/>
</dbReference>
<organism evidence="5">
    <name type="scientific">Candidatus Moduliflexus flocculans</name>
    <dbReference type="NCBI Taxonomy" id="1499966"/>
    <lineage>
        <taxon>Bacteria</taxon>
        <taxon>Candidatus Moduliflexota</taxon>
        <taxon>Candidatus Moduliflexia</taxon>
        <taxon>Candidatus Moduliflexales</taxon>
        <taxon>Candidatus Moduliflexaceae</taxon>
    </lineage>
</organism>
<feature type="modified residue" description="4-aspartylphosphate" evidence="1">
    <location>
        <position position="273"/>
    </location>
</feature>
<name>A0A081BNQ7_9BACT</name>
<feature type="coiled-coil region" evidence="2">
    <location>
        <begin position="123"/>
        <end position="150"/>
    </location>
</feature>
<evidence type="ECO:0000256" key="1">
    <source>
        <dbReference type="PROSITE-ProRule" id="PRU00169"/>
    </source>
</evidence>
<dbReference type="EMBL" id="DF820458">
    <property type="protein sequence ID" value="GAK52023.1"/>
    <property type="molecule type" value="Genomic_DNA"/>
</dbReference>
<dbReference type="InterPro" id="IPR029787">
    <property type="entry name" value="Nucleotide_cyclase"/>
</dbReference>
<dbReference type="SUPFAM" id="SSF55073">
    <property type="entry name" value="Nucleotide cyclase"/>
    <property type="match status" value="1"/>
</dbReference>
<dbReference type="STRING" id="1499966.U14_03270"/>
<accession>A0A081BNQ7</accession>
<dbReference type="FunFam" id="3.30.70.270:FF:000001">
    <property type="entry name" value="Diguanylate cyclase domain protein"/>
    <property type="match status" value="1"/>
</dbReference>
<dbReference type="GO" id="GO:1902201">
    <property type="term" value="P:negative regulation of bacterial-type flagellum-dependent cell motility"/>
    <property type="evidence" value="ECO:0007669"/>
    <property type="project" value="TreeGrafter"/>
</dbReference>